<evidence type="ECO:0000313" key="2">
    <source>
        <dbReference type="EMBL" id="BAD29349.1"/>
    </source>
</evidence>
<accession>Q6EPS1</accession>
<feature type="region of interest" description="Disordered" evidence="1">
    <location>
        <begin position="36"/>
        <end position="62"/>
    </location>
</feature>
<protein>
    <submittedName>
        <fullName evidence="2">Uncharacterized protein</fullName>
    </submittedName>
</protein>
<name>Q6EPS1_ORYSJ</name>
<evidence type="ECO:0000256" key="1">
    <source>
        <dbReference type="SAM" id="MobiDB-lite"/>
    </source>
</evidence>
<gene>
    <name evidence="2" type="primary">OSJNBa0009H03.16</name>
</gene>
<reference evidence="3" key="1">
    <citation type="journal article" date="2005" name="Nature">
        <title>The map-based sequence of the rice genome.</title>
        <authorList>
            <consortium name="International rice genome sequencing project (IRGSP)"/>
            <person name="Matsumoto T."/>
            <person name="Wu J."/>
            <person name="Kanamori H."/>
            <person name="Katayose Y."/>
            <person name="Fujisawa M."/>
            <person name="Namiki N."/>
            <person name="Mizuno H."/>
            <person name="Yamamoto K."/>
            <person name="Antonio B.A."/>
            <person name="Baba T."/>
            <person name="Sakata K."/>
            <person name="Nagamura Y."/>
            <person name="Aoki H."/>
            <person name="Arikawa K."/>
            <person name="Arita K."/>
            <person name="Bito T."/>
            <person name="Chiden Y."/>
            <person name="Fujitsuka N."/>
            <person name="Fukunaka R."/>
            <person name="Hamada M."/>
            <person name="Harada C."/>
            <person name="Hayashi A."/>
            <person name="Hijishita S."/>
            <person name="Honda M."/>
            <person name="Hosokawa S."/>
            <person name="Ichikawa Y."/>
            <person name="Idonuma A."/>
            <person name="Iijima M."/>
            <person name="Ikeda M."/>
            <person name="Ikeno M."/>
            <person name="Ito K."/>
            <person name="Ito S."/>
            <person name="Ito T."/>
            <person name="Ito Y."/>
            <person name="Ito Y."/>
            <person name="Iwabuchi A."/>
            <person name="Kamiya K."/>
            <person name="Karasawa W."/>
            <person name="Kurita K."/>
            <person name="Katagiri S."/>
            <person name="Kikuta A."/>
            <person name="Kobayashi H."/>
            <person name="Kobayashi N."/>
            <person name="Machita K."/>
            <person name="Maehara T."/>
            <person name="Masukawa M."/>
            <person name="Mizubayashi T."/>
            <person name="Mukai Y."/>
            <person name="Nagasaki H."/>
            <person name="Nagata Y."/>
            <person name="Naito S."/>
            <person name="Nakashima M."/>
            <person name="Nakama Y."/>
            <person name="Nakamichi Y."/>
            <person name="Nakamura M."/>
            <person name="Meguro A."/>
            <person name="Negishi M."/>
            <person name="Ohta I."/>
            <person name="Ohta T."/>
            <person name="Okamoto M."/>
            <person name="Ono N."/>
            <person name="Saji S."/>
            <person name="Sakaguchi M."/>
            <person name="Sakai K."/>
            <person name="Shibata M."/>
            <person name="Shimokawa T."/>
            <person name="Song J."/>
            <person name="Takazaki Y."/>
            <person name="Terasawa K."/>
            <person name="Tsugane M."/>
            <person name="Tsuji K."/>
            <person name="Ueda S."/>
            <person name="Waki K."/>
            <person name="Yamagata H."/>
            <person name="Yamamoto M."/>
            <person name="Yamamoto S."/>
            <person name="Yamane H."/>
            <person name="Yoshiki S."/>
            <person name="Yoshihara R."/>
            <person name="Yukawa K."/>
            <person name="Zhong H."/>
            <person name="Yano M."/>
            <person name="Yuan Q."/>
            <person name="Ouyang S."/>
            <person name="Liu J."/>
            <person name="Jones K.M."/>
            <person name="Gansberger K."/>
            <person name="Moffat K."/>
            <person name="Hill J."/>
            <person name="Bera J."/>
            <person name="Fadrosh D."/>
            <person name="Jin S."/>
            <person name="Johri S."/>
            <person name="Kim M."/>
            <person name="Overton L."/>
            <person name="Reardon M."/>
            <person name="Tsitrin T."/>
            <person name="Vuong H."/>
            <person name="Weaver B."/>
            <person name="Ciecko A."/>
            <person name="Tallon L."/>
            <person name="Jackson J."/>
            <person name="Pai G."/>
            <person name="Aken S.V."/>
            <person name="Utterback T."/>
            <person name="Reidmuller S."/>
            <person name="Feldblyum T."/>
            <person name="Hsiao J."/>
            <person name="Zismann V."/>
            <person name="Iobst S."/>
            <person name="de Vazeille A.R."/>
            <person name="Buell C.R."/>
            <person name="Ying K."/>
            <person name="Li Y."/>
            <person name="Lu T."/>
            <person name="Huang Y."/>
            <person name="Zhao Q."/>
            <person name="Feng Q."/>
            <person name="Zhang L."/>
            <person name="Zhu J."/>
            <person name="Weng Q."/>
            <person name="Mu J."/>
            <person name="Lu Y."/>
            <person name="Fan D."/>
            <person name="Liu Y."/>
            <person name="Guan J."/>
            <person name="Zhang Y."/>
            <person name="Yu S."/>
            <person name="Liu X."/>
            <person name="Zhang Y."/>
            <person name="Hong G."/>
            <person name="Han B."/>
            <person name="Choisne N."/>
            <person name="Demange N."/>
            <person name="Orjeda G."/>
            <person name="Samain S."/>
            <person name="Cattolico L."/>
            <person name="Pelletier E."/>
            <person name="Couloux A."/>
            <person name="Segurens B."/>
            <person name="Wincker P."/>
            <person name="D'Hont A."/>
            <person name="Scarpelli C."/>
            <person name="Weissenbach J."/>
            <person name="Salanoubat M."/>
            <person name="Quetier F."/>
            <person name="Yu Y."/>
            <person name="Kim H.R."/>
            <person name="Rambo T."/>
            <person name="Currie J."/>
            <person name="Collura K."/>
            <person name="Luo M."/>
            <person name="Yang T."/>
            <person name="Ammiraju J.S.S."/>
            <person name="Engler F."/>
            <person name="Soderlund C."/>
            <person name="Wing R.A."/>
            <person name="Palmer L.E."/>
            <person name="de la Bastide M."/>
            <person name="Spiegel L."/>
            <person name="Nascimento L."/>
            <person name="Zutavern T."/>
            <person name="O'Shaughnessy A."/>
            <person name="Dike S."/>
            <person name="Dedhia N."/>
            <person name="Preston R."/>
            <person name="Balija V."/>
            <person name="McCombie W.R."/>
            <person name="Chow T."/>
            <person name="Chen H."/>
            <person name="Chung M."/>
            <person name="Chen C."/>
            <person name="Shaw J."/>
            <person name="Wu H."/>
            <person name="Hsiao K."/>
            <person name="Chao Y."/>
            <person name="Chu M."/>
            <person name="Cheng C."/>
            <person name="Hour A."/>
            <person name="Lee P."/>
            <person name="Lin S."/>
            <person name="Lin Y."/>
            <person name="Liou J."/>
            <person name="Liu S."/>
            <person name="Hsing Y."/>
            <person name="Raghuvanshi S."/>
            <person name="Mohanty A."/>
            <person name="Bharti A.K."/>
            <person name="Gaur A."/>
            <person name="Gupta V."/>
            <person name="Kumar D."/>
            <person name="Ravi V."/>
            <person name="Vij S."/>
            <person name="Kapur A."/>
            <person name="Khurana P."/>
            <person name="Khurana P."/>
            <person name="Khurana J.P."/>
            <person name="Tyagi A.K."/>
            <person name="Gaikwad K."/>
            <person name="Singh A."/>
            <person name="Dalal V."/>
            <person name="Srivastava S."/>
            <person name="Dixit A."/>
            <person name="Pal A.K."/>
            <person name="Ghazi I.A."/>
            <person name="Yadav M."/>
            <person name="Pandit A."/>
            <person name="Bhargava A."/>
            <person name="Sureshbabu K."/>
            <person name="Batra K."/>
            <person name="Sharma T.R."/>
            <person name="Mohapatra T."/>
            <person name="Singh N.K."/>
            <person name="Messing J."/>
            <person name="Nelson A.B."/>
            <person name="Fuks G."/>
            <person name="Kavchok S."/>
            <person name="Keizer G."/>
            <person name="Linton E."/>
            <person name="Llaca V."/>
            <person name="Song R."/>
            <person name="Tanyolac B."/>
            <person name="Young S."/>
            <person name="Ho-Il K."/>
            <person name="Hahn J.H."/>
            <person name="Sangsakoo G."/>
            <person name="Vanavichit A."/>
            <person name="de Mattos Luiz.A.T."/>
            <person name="Zimmer P.D."/>
            <person name="Malone G."/>
            <person name="Dellagostin O."/>
            <person name="de Oliveira A.C."/>
            <person name="Bevan M."/>
            <person name="Bancroft I."/>
            <person name="Minx P."/>
            <person name="Cordum H."/>
            <person name="Wilson R."/>
            <person name="Cheng Z."/>
            <person name="Jin W."/>
            <person name="Jiang J."/>
            <person name="Leong S.A."/>
            <person name="Iwama H."/>
            <person name="Gojobori T."/>
            <person name="Itoh T."/>
            <person name="Niimura Y."/>
            <person name="Fujii Y."/>
            <person name="Habara T."/>
            <person name="Sakai H."/>
            <person name="Sato Y."/>
            <person name="Wilson G."/>
            <person name="Kumar K."/>
            <person name="McCouch S."/>
            <person name="Juretic N."/>
            <person name="Hoen D."/>
            <person name="Wright S."/>
            <person name="Bruskiewich R."/>
            <person name="Bureau T."/>
            <person name="Miyao A."/>
            <person name="Hirochika H."/>
            <person name="Nishikawa T."/>
            <person name="Kadowaki K."/>
            <person name="Sugiura M."/>
            <person name="Burr B."/>
            <person name="Sasaki T."/>
        </authorList>
    </citation>
    <scope>NUCLEOTIDE SEQUENCE [LARGE SCALE GENOMIC DNA]</scope>
    <source>
        <strain evidence="3">cv. Nipponbare</strain>
    </source>
</reference>
<dbReference type="EMBL" id="AP005818">
    <property type="protein sequence ID" value="BAD29349.1"/>
    <property type="molecule type" value="Genomic_DNA"/>
</dbReference>
<feature type="region of interest" description="Disordered" evidence="1">
    <location>
        <begin position="1"/>
        <end position="23"/>
    </location>
</feature>
<dbReference type="AlphaFoldDB" id="Q6EPS1"/>
<organism evidence="2 3">
    <name type="scientific">Oryza sativa subsp. japonica</name>
    <name type="common">Rice</name>
    <dbReference type="NCBI Taxonomy" id="39947"/>
    <lineage>
        <taxon>Eukaryota</taxon>
        <taxon>Viridiplantae</taxon>
        <taxon>Streptophyta</taxon>
        <taxon>Embryophyta</taxon>
        <taxon>Tracheophyta</taxon>
        <taxon>Spermatophyta</taxon>
        <taxon>Magnoliopsida</taxon>
        <taxon>Liliopsida</taxon>
        <taxon>Poales</taxon>
        <taxon>Poaceae</taxon>
        <taxon>BOP clade</taxon>
        <taxon>Oryzoideae</taxon>
        <taxon>Oryzeae</taxon>
        <taxon>Oryzinae</taxon>
        <taxon>Oryza</taxon>
        <taxon>Oryza sativa</taxon>
    </lineage>
</organism>
<sequence>MARRFGPAQAWHGPSRVGPVPAWPDHRAVPGLLHRHVGPARPSQAGTARWAAGQARHINNRE</sequence>
<reference evidence="3" key="2">
    <citation type="journal article" date="2008" name="Nucleic Acids Res.">
        <title>The rice annotation project database (RAP-DB): 2008 update.</title>
        <authorList>
            <consortium name="The rice annotation project (RAP)"/>
        </authorList>
    </citation>
    <scope>GENOME REANNOTATION</scope>
    <source>
        <strain evidence="3">cv. Nipponbare</strain>
    </source>
</reference>
<evidence type="ECO:0000313" key="3">
    <source>
        <dbReference type="Proteomes" id="UP000000763"/>
    </source>
</evidence>
<proteinExistence type="predicted"/>
<dbReference type="Proteomes" id="UP000000763">
    <property type="component" value="Chromosome 9"/>
</dbReference>